<dbReference type="Pfam" id="PF14559">
    <property type="entry name" value="TPR_19"/>
    <property type="match status" value="1"/>
</dbReference>
<feature type="compositionally biased region" description="Polar residues" evidence="2">
    <location>
        <begin position="14"/>
        <end position="23"/>
    </location>
</feature>
<organism evidence="4 5">
    <name type="scientific">Novipirellula caenicola</name>
    <dbReference type="NCBI Taxonomy" id="1536901"/>
    <lineage>
        <taxon>Bacteria</taxon>
        <taxon>Pseudomonadati</taxon>
        <taxon>Planctomycetota</taxon>
        <taxon>Planctomycetia</taxon>
        <taxon>Pirellulales</taxon>
        <taxon>Pirellulaceae</taxon>
        <taxon>Novipirellula</taxon>
    </lineage>
</organism>
<gene>
    <name evidence="4" type="primary">bepA_5</name>
    <name evidence="4" type="ORF">Rcae01_02051</name>
</gene>
<proteinExistence type="predicted"/>
<protein>
    <submittedName>
        <fullName evidence="4">Beta-barrel assembly-enhancing protease</fullName>
    </submittedName>
</protein>
<dbReference type="InterPro" id="IPR028994">
    <property type="entry name" value="Integrin_alpha_N"/>
</dbReference>
<sequence length="1005" mass="109488">MLASVGCERPANPGPQSVPSSTEAEIPATIPPSQADVESGVDSNVSVDEIKQWIDAGEFDEAEQGLRRRLALDPTDPPLLFLAARCSHGRGALDDALEYLTLIPADHPQAGLAAQGQAADWLMQAGKLPEAEARFEEMIQRYGNLPPLHRRMASLLNSQGRRVEAAEHVRQLIRLGDVTEKELLSLTTLSVPFHDEQIDLVSGSPLHQLARAKRMLVQDDVSQARQIAEQLYADFPQSTAIAAFVGRVYNVMQAEDLLANWVATLPAGIEAEPEYWAAMGQWMLRRGQPKVAVRCLSEAVVRDPTDRVAYLRLAEALAATGDAAAAERVAARQQVLQQCWQWAINIGFERDTRREDMQQLAATLSEVNRPWEAVAWEFIAAHDRNELDQKLPELRERREELAASDSAADDPLFLTCGVDPSQYPLPDLTSLAAEASTAESTAATVSNRFQLAPALSANSSANASLGTPSTSAASIKLVDVAKERGIDFQYLNNQSANDAHIVMYQTAGGGIAAFDFDLDGWTDLYFCQAGGLPNVADGSQPNRLYRNLAGQQFTNVADHARTDDRGYGQGVAAADLNQDGFLDLVVANIGDNRIYINNGDGTFTESTVAGSGGWTTSIAVGDLDGDALPEIVEINYIDDPAALTAQCWGQGFDCTPRIFRQANDRILRRDANGNWRPWEMDNRFAETPNYGFAGVIANFDHSAGNDLFVVNDTKENHFWVSRQGDGSSTFGITNQAALRGCASGASGEEQGCMGIAAGDFNRDGLLDLHVTNYWQQPANLFLQRSGGFFTDYAAQYGVAEPSRATVGFGTQASDFDRDGWLDLAVLNGHVFDPVENNTPEIPFRMPPQLFRGHHGGFALDVTATEADSFWSTPTLGRTLAKLDFNRDGRPDLVANHLDASVALLENRTEGGHWLRLDLVGVTSERDAVGAHVTVRHADDVWHSWVIGGDGYLCTNESTVDFGVAAHSQVAEIKIEWPSGARQIFTGVDTNQSYLVVEHDDRLVPR</sequence>
<evidence type="ECO:0000256" key="1">
    <source>
        <dbReference type="ARBA" id="ARBA00022729"/>
    </source>
</evidence>
<dbReference type="PANTHER" id="PTHR16026">
    <property type="entry name" value="CARTILAGE ACIDIC PROTEIN 1"/>
    <property type="match status" value="1"/>
</dbReference>
<dbReference type="GO" id="GO:0008233">
    <property type="term" value="F:peptidase activity"/>
    <property type="evidence" value="ECO:0007669"/>
    <property type="project" value="UniProtKB-KW"/>
</dbReference>
<dbReference type="SUPFAM" id="SSF48452">
    <property type="entry name" value="TPR-like"/>
    <property type="match status" value="1"/>
</dbReference>
<dbReference type="Proteomes" id="UP001416858">
    <property type="component" value="Unassembled WGS sequence"/>
</dbReference>
<keyword evidence="5" id="KW-1185">Reference proteome</keyword>
<dbReference type="PANTHER" id="PTHR16026:SF0">
    <property type="entry name" value="CARTILAGE ACIDIC PROTEIN 1"/>
    <property type="match status" value="1"/>
</dbReference>
<accession>A0ABP9VQU6</accession>
<keyword evidence="4" id="KW-0645">Protease</keyword>
<dbReference type="GO" id="GO:0006508">
    <property type="term" value="P:proteolysis"/>
    <property type="evidence" value="ECO:0007669"/>
    <property type="project" value="UniProtKB-KW"/>
</dbReference>
<reference evidence="4 5" key="1">
    <citation type="submission" date="2024-02" db="EMBL/GenBank/DDBJ databases">
        <title>Rhodopirellula caenicola NBRC 110016.</title>
        <authorList>
            <person name="Ichikawa N."/>
            <person name="Katano-Makiyama Y."/>
            <person name="Hidaka K."/>
        </authorList>
    </citation>
    <scope>NUCLEOTIDE SEQUENCE [LARGE SCALE GENOMIC DNA]</scope>
    <source>
        <strain evidence="4 5">NBRC 110016</strain>
    </source>
</reference>
<feature type="domain" description="ASPIC/UnbV" evidence="3">
    <location>
        <begin position="927"/>
        <end position="993"/>
    </location>
</feature>
<dbReference type="InterPro" id="IPR027039">
    <property type="entry name" value="Crtac1"/>
</dbReference>
<evidence type="ECO:0000313" key="4">
    <source>
        <dbReference type="EMBL" id="GAA5506598.1"/>
    </source>
</evidence>
<dbReference type="SUPFAM" id="SSF69318">
    <property type="entry name" value="Integrin alpha N-terminal domain"/>
    <property type="match status" value="1"/>
</dbReference>
<keyword evidence="4" id="KW-0378">Hydrolase</keyword>
<name>A0ABP9VQU6_9BACT</name>
<dbReference type="Pfam" id="PF13517">
    <property type="entry name" value="FG-GAP_3"/>
    <property type="match status" value="2"/>
</dbReference>
<evidence type="ECO:0000256" key="2">
    <source>
        <dbReference type="SAM" id="MobiDB-lite"/>
    </source>
</evidence>
<feature type="region of interest" description="Disordered" evidence="2">
    <location>
        <begin position="1"/>
        <end position="42"/>
    </location>
</feature>
<dbReference type="EMBL" id="BAABRO010000003">
    <property type="protein sequence ID" value="GAA5506598.1"/>
    <property type="molecule type" value="Genomic_DNA"/>
</dbReference>
<keyword evidence="1" id="KW-0732">Signal</keyword>
<evidence type="ECO:0000313" key="5">
    <source>
        <dbReference type="Proteomes" id="UP001416858"/>
    </source>
</evidence>
<dbReference type="InterPro" id="IPR011990">
    <property type="entry name" value="TPR-like_helical_dom_sf"/>
</dbReference>
<dbReference type="Gene3D" id="1.25.40.10">
    <property type="entry name" value="Tetratricopeptide repeat domain"/>
    <property type="match status" value="2"/>
</dbReference>
<dbReference type="InterPro" id="IPR013517">
    <property type="entry name" value="FG-GAP"/>
</dbReference>
<dbReference type="Pfam" id="PF07593">
    <property type="entry name" value="UnbV_ASPIC"/>
    <property type="match status" value="1"/>
</dbReference>
<dbReference type="Pfam" id="PF13428">
    <property type="entry name" value="TPR_14"/>
    <property type="match status" value="1"/>
</dbReference>
<dbReference type="InterPro" id="IPR011519">
    <property type="entry name" value="UnbV_ASPIC"/>
</dbReference>
<comment type="caution">
    <text evidence="4">The sequence shown here is derived from an EMBL/GenBank/DDBJ whole genome shotgun (WGS) entry which is preliminary data.</text>
</comment>
<evidence type="ECO:0000259" key="3">
    <source>
        <dbReference type="Pfam" id="PF07593"/>
    </source>
</evidence>
<dbReference type="Gene3D" id="2.130.10.130">
    <property type="entry name" value="Integrin alpha, N-terminal"/>
    <property type="match status" value="2"/>
</dbReference>